<name>A0AA96V922_9EURY</name>
<protein>
    <submittedName>
        <fullName evidence="1">Uncharacterized protein</fullName>
    </submittedName>
</protein>
<evidence type="ECO:0000313" key="1">
    <source>
        <dbReference type="EMBL" id="WNY27885.1"/>
    </source>
</evidence>
<dbReference type="AlphaFoldDB" id="A0AA96V922"/>
<gene>
    <name evidence="1" type="ORF">MmiEs2_00620</name>
</gene>
<dbReference type="KEGG" id="mees:MmiEs2_00620"/>
<keyword evidence="2" id="KW-1185">Reference proteome</keyword>
<dbReference type="EMBL" id="CP131062">
    <property type="protein sequence ID" value="WNY27885.1"/>
    <property type="molecule type" value="Genomic_DNA"/>
</dbReference>
<evidence type="ECO:0000313" key="2">
    <source>
        <dbReference type="Proteomes" id="UP001302662"/>
    </source>
</evidence>
<accession>A0AA96V922</accession>
<reference evidence="1 2" key="1">
    <citation type="submission" date="2023-07" db="EMBL/GenBank/DDBJ databases">
        <title>Closed genome sequence of Methanimicrococcus sp. Es2.</title>
        <authorList>
            <person name="Protasov E."/>
            <person name="Platt K."/>
            <person name="Reeh H."/>
            <person name="Poehlein A."/>
            <person name="Daniel R."/>
            <person name="Brune A."/>
        </authorList>
    </citation>
    <scope>NUCLEOTIDE SEQUENCE [LARGE SCALE GENOMIC DNA]</scope>
    <source>
        <strain evidence="1 2">Es2</strain>
    </source>
</reference>
<dbReference type="Proteomes" id="UP001302662">
    <property type="component" value="Chromosome"/>
</dbReference>
<proteinExistence type="predicted"/>
<sequence>MGNDNENSRTDDFLLDSFLNQSVRLKILIPIPFKIAREDGMYFMENDLFDIFSYGEDLEKARNEIESQFSTLWNIMFWKMKLNCLKAPNFTKCFF</sequence>
<organism evidence="1 2">
    <name type="scientific">Methanimicrococcus stummii</name>
    <dbReference type="NCBI Taxonomy" id="3028294"/>
    <lineage>
        <taxon>Archaea</taxon>
        <taxon>Methanobacteriati</taxon>
        <taxon>Methanobacteriota</taxon>
        <taxon>Stenosarchaea group</taxon>
        <taxon>Methanomicrobia</taxon>
        <taxon>Methanosarcinales</taxon>
        <taxon>Methanosarcinaceae</taxon>
        <taxon>Methanimicrococcus</taxon>
    </lineage>
</organism>